<evidence type="ECO:0000313" key="5">
    <source>
        <dbReference type="Proteomes" id="UP000695023"/>
    </source>
</evidence>
<reference evidence="6" key="2">
    <citation type="submission" date="2025-04" db="UniProtKB">
        <authorList>
            <consortium name="RefSeq"/>
        </authorList>
    </citation>
    <scope>IDENTIFICATION</scope>
</reference>
<dbReference type="InterPro" id="IPR001079">
    <property type="entry name" value="Galectin_CRD"/>
</dbReference>
<evidence type="ECO:0000313" key="6">
    <source>
        <dbReference type="RefSeq" id="XP_005734578.1"/>
    </source>
</evidence>
<dbReference type="RefSeq" id="XP_005734578.1">
    <property type="nucleotide sequence ID" value="XM_005734521.1"/>
</dbReference>
<dbReference type="InterPro" id="IPR013320">
    <property type="entry name" value="ConA-like_dom_sf"/>
</dbReference>
<dbReference type="Proteomes" id="UP000695023">
    <property type="component" value="Unplaced"/>
</dbReference>
<dbReference type="STRING" id="303518.ENSPNYP00000017007"/>
<organism evidence="4">
    <name type="scientific">Pundamilia nyererei</name>
    <dbReference type="NCBI Taxonomy" id="303518"/>
    <lineage>
        <taxon>Eukaryota</taxon>
        <taxon>Metazoa</taxon>
        <taxon>Chordata</taxon>
        <taxon>Craniata</taxon>
        <taxon>Vertebrata</taxon>
        <taxon>Euteleostomi</taxon>
        <taxon>Actinopterygii</taxon>
        <taxon>Neopterygii</taxon>
        <taxon>Teleostei</taxon>
        <taxon>Neoteleostei</taxon>
        <taxon>Acanthomorphata</taxon>
        <taxon>Ovalentaria</taxon>
        <taxon>Cichlomorphae</taxon>
        <taxon>Cichliformes</taxon>
        <taxon>Cichlidae</taxon>
        <taxon>African cichlids</taxon>
        <taxon>Pseudocrenilabrinae</taxon>
        <taxon>Haplochromini</taxon>
        <taxon>Pundamilia</taxon>
    </lineage>
</organism>
<dbReference type="Pfam" id="PF00337">
    <property type="entry name" value="Gal-bind_lectin"/>
    <property type="match status" value="1"/>
</dbReference>
<evidence type="ECO:0000256" key="2">
    <source>
        <dbReference type="RuleBase" id="RU102079"/>
    </source>
</evidence>
<dbReference type="SMART" id="SM00908">
    <property type="entry name" value="Gal-bind_lectin"/>
    <property type="match status" value="1"/>
</dbReference>
<dbReference type="GO" id="GO:0005615">
    <property type="term" value="C:extracellular space"/>
    <property type="evidence" value="ECO:0007669"/>
    <property type="project" value="TreeGrafter"/>
</dbReference>
<proteinExistence type="predicted"/>
<dbReference type="OrthoDB" id="8443340at2759"/>
<name>A0A3B4G2A5_9CICH</name>
<dbReference type="AlphaFoldDB" id="A0A3B4G2A5"/>
<keyword evidence="5" id="KW-1185">Reference proteome</keyword>
<dbReference type="GeneID" id="102199562"/>
<evidence type="ECO:0000313" key="4">
    <source>
        <dbReference type="Ensembl" id="ENSPNYP00000017007.1"/>
    </source>
</evidence>
<evidence type="ECO:0000256" key="1">
    <source>
        <dbReference type="ARBA" id="ARBA00022734"/>
    </source>
</evidence>
<dbReference type="PANTHER" id="PTHR11346">
    <property type="entry name" value="GALECTIN"/>
    <property type="match status" value="1"/>
</dbReference>
<feature type="domain" description="Galectin" evidence="3">
    <location>
        <begin position="4"/>
        <end position="135"/>
    </location>
</feature>
<reference evidence="4" key="1">
    <citation type="submission" date="2023-09" db="UniProtKB">
        <authorList>
            <consortium name="Ensembl"/>
        </authorList>
    </citation>
    <scope>IDENTIFICATION</scope>
</reference>
<evidence type="ECO:0000259" key="3">
    <source>
        <dbReference type="PROSITE" id="PS51304"/>
    </source>
</evidence>
<dbReference type="Gene3D" id="2.60.120.200">
    <property type="match status" value="1"/>
</dbReference>
<dbReference type="SMART" id="SM00276">
    <property type="entry name" value="GLECT"/>
    <property type="match status" value="1"/>
</dbReference>
<dbReference type="Ensembl" id="ENSPNYT00000017430.1">
    <property type="protein sequence ID" value="ENSPNYP00000017007.1"/>
    <property type="gene ID" value="ENSPNYG00000012878.1"/>
</dbReference>
<dbReference type="GO" id="GO:0030246">
    <property type="term" value="F:carbohydrate binding"/>
    <property type="evidence" value="ECO:0007669"/>
    <property type="project" value="UniProtKB-UniRule"/>
</dbReference>
<dbReference type="GO" id="GO:0043236">
    <property type="term" value="F:laminin binding"/>
    <property type="evidence" value="ECO:0007669"/>
    <property type="project" value="TreeGrafter"/>
</dbReference>
<dbReference type="SUPFAM" id="SSF49899">
    <property type="entry name" value="Concanavalin A-like lectins/glucanases"/>
    <property type="match status" value="1"/>
</dbReference>
<dbReference type="GeneTree" id="ENSGT00940000155025"/>
<dbReference type="GO" id="GO:0016936">
    <property type="term" value="F:galactoside binding"/>
    <property type="evidence" value="ECO:0007669"/>
    <property type="project" value="TreeGrafter"/>
</dbReference>
<protein>
    <recommendedName>
        <fullName evidence="2">Galectin</fullName>
    </recommendedName>
</protein>
<dbReference type="PROSITE" id="PS51304">
    <property type="entry name" value="GALECTIN"/>
    <property type="match status" value="1"/>
</dbReference>
<dbReference type="PANTHER" id="PTHR11346:SF112">
    <property type="entry name" value="GALECTIN"/>
    <property type="match status" value="1"/>
</dbReference>
<dbReference type="FunFam" id="2.60.120.200:FF:000021">
    <property type="entry name" value="Galectin"/>
    <property type="match status" value="1"/>
</dbReference>
<gene>
    <name evidence="6" type="primary">LOC102199562</name>
</gene>
<dbReference type="InterPro" id="IPR044156">
    <property type="entry name" value="Galectin-like"/>
</dbReference>
<accession>A0A3B4G2A5</accession>
<sequence length="135" mass="14945">MNNGMFVKNMSFKVGQTMTVVGVAKPEAGDFAVNIGPGEDTIAFHLNPRFNAHGDSNIIVCNSFEGGNWCQEQREQSFPFSLGQEFKISIEFTPSEFVVTLQDGSTFHFPNRVGAEKYSALNFDGDARIRSIDIK</sequence>
<keyword evidence="1 2" id="KW-0430">Lectin</keyword>
<dbReference type="CDD" id="cd00070">
    <property type="entry name" value="GLECT"/>
    <property type="match status" value="1"/>
</dbReference>